<comment type="caution">
    <text evidence="2">The sequence shown here is derived from an EMBL/GenBank/DDBJ whole genome shotgun (WGS) entry which is preliminary data.</text>
</comment>
<name>A0ABU5TB32_9MICC</name>
<sequence>MSHDEELRWVRRREGTHRPGSRETPGYDRDLLREDDTENLLGPTESRPADIDEIVRSHAPAVPPRPTAAQELRYQLGDAIMDALRPHIERGVDVAVDTAVLGVSKLWKWATSKSGQRKGEEGDENESQPASVPLGALHAESTTDIVDETDALAVRMPSMTAEQYQAILLSALLADQYAAHLRLVLSNVRVRDDVLPAGLESAIQAALEGPVSSIDKATLASVVELLGGSRTVDGEFMLVRTLDPDARQIIDEQP</sequence>
<evidence type="ECO:0000313" key="2">
    <source>
        <dbReference type="EMBL" id="MEA5456732.1"/>
    </source>
</evidence>
<evidence type="ECO:0000313" key="3">
    <source>
        <dbReference type="Proteomes" id="UP001304769"/>
    </source>
</evidence>
<feature type="compositionally biased region" description="Basic and acidic residues" evidence="1">
    <location>
        <begin position="1"/>
        <end position="34"/>
    </location>
</feature>
<evidence type="ECO:0008006" key="4">
    <source>
        <dbReference type="Google" id="ProtNLM"/>
    </source>
</evidence>
<dbReference type="RefSeq" id="WP_323280634.1">
    <property type="nucleotide sequence ID" value="NZ_JAYGGQ010000017.1"/>
</dbReference>
<organism evidence="2 3">
    <name type="scientific">Sinomonas terricola</name>
    <dbReference type="NCBI Taxonomy" id="3110330"/>
    <lineage>
        <taxon>Bacteria</taxon>
        <taxon>Bacillati</taxon>
        <taxon>Actinomycetota</taxon>
        <taxon>Actinomycetes</taxon>
        <taxon>Micrococcales</taxon>
        <taxon>Micrococcaceae</taxon>
        <taxon>Sinomonas</taxon>
    </lineage>
</organism>
<keyword evidence="3" id="KW-1185">Reference proteome</keyword>
<feature type="region of interest" description="Disordered" evidence="1">
    <location>
        <begin position="112"/>
        <end position="136"/>
    </location>
</feature>
<dbReference type="Proteomes" id="UP001304769">
    <property type="component" value="Unassembled WGS sequence"/>
</dbReference>
<protein>
    <recommendedName>
        <fullName evidence="4">DUF222 domain-containing protein</fullName>
    </recommendedName>
</protein>
<accession>A0ABU5TB32</accession>
<evidence type="ECO:0000256" key="1">
    <source>
        <dbReference type="SAM" id="MobiDB-lite"/>
    </source>
</evidence>
<dbReference type="EMBL" id="JAYGGQ010000017">
    <property type="protein sequence ID" value="MEA5456732.1"/>
    <property type="molecule type" value="Genomic_DNA"/>
</dbReference>
<proteinExistence type="predicted"/>
<reference evidence="2 3" key="1">
    <citation type="submission" date="2023-12" db="EMBL/GenBank/DDBJ databases">
        <title>Sinomonas terricola sp. nov, isolated from litchi orchard soil in Guangdong, PR China.</title>
        <authorList>
            <person name="Jiaxin W."/>
            <person name="Yang Z."/>
            <person name="Honghui Z."/>
        </authorList>
    </citation>
    <scope>NUCLEOTIDE SEQUENCE [LARGE SCALE GENOMIC DNA]</scope>
    <source>
        <strain evidence="2 3">JGH33</strain>
    </source>
</reference>
<gene>
    <name evidence="2" type="ORF">SPF06_18570</name>
</gene>
<feature type="region of interest" description="Disordered" evidence="1">
    <location>
        <begin position="1"/>
        <end position="50"/>
    </location>
</feature>